<name>A0A427M6Z7_9HYPH</name>
<feature type="transmembrane region" description="Helical" evidence="2">
    <location>
        <begin position="184"/>
        <end position="202"/>
    </location>
</feature>
<gene>
    <name evidence="4" type="ORF">EFD55_32030</name>
</gene>
<reference evidence="4 5" key="1">
    <citation type="submission" date="2018-11" db="EMBL/GenBank/DDBJ databases">
        <authorList>
            <person name="Huo Y."/>
        </authorList>
    </citation>
    <scope>NUCLEOTIDE SEQUENCE [LARGE SCALE GENOMIC DNA]</scope>
    <source>
        <strain evidence="4 5">DSM 30132</strain>
    </source>
</reference>
<dbReference type="Proteomes" id="UP000277279">
    <property type="component" value="Unassembled WGS sequence"/>
</dbReference>
<feature type="region of interest" description="Disordered" evidence="1">
    <location>
        <begin position="1"/>
        <end position="25"/>
    </location>
</feature>
<dbReference type="GO" id="GO:0016020">
    <property type="term" value="C:membrane"/>
    <property type="evidence" value="ECO:0007669"/>
    <property type="project" value="InterPro"/>
</dbReference>
<dbReference type="EMBL" id="RJJT01000040">
    <property type="protein sequence ID" value="RSB59993.1"/>
    <property type="molecule type" value="Genomic_DNA"/>
</dbReference>
<dbReference type="SUPFAM" id="SSF56317">
    <property type="entry name" value="Carbon-nitrogen hydrolase"/>
    <property type="match status" value="1"/>
</dbReference>
<dbReference type="PIRSF" id="PIRSF017932">
    <property type="entry name" value="Conjugal_transfer_TraB_rhizob"/>
    <property type="match status" value="1"/>
</dbReference>
<evidence type="ECO:0000259" key="3">
    <source>
        <dbReference type="PROSITE" id="PS50263"/>
    </source>
</evidence>
<evidence type="ECO:0000313" key="5">
    <source>
        <dbReference type="Proteomes" id="UP000277279"/>
    </source>
</evidence>
<dbReference type="PROSITE" id="PS50263">
    <property type="entry name" value="CN_HYDROLASE"/>
    <property type="match status" value="1"/>
</dbReference>
<evidence type="ECO:0000256" key="1">
    <source>
        <dbReference type="SAM" id="MobiDB-lite"/>
    </source>
</evidence>
<dbReference type="InterPro" id="IPR016707">
    <property type="entry name" value="Conjugal_tfr_TraB_rhizob"/>
</dbReference>
<protein>
    <submittedName>
        <fullName evidence="4">Conjugal transfer protein TraB</fullName>
    </submittedName>
</protein>
<feature type="domain" description="CN hydrolase" evidence="3">
    <location>
        <begin position="214"/>
        <end position="415"/>
    </location>
</feature>
<sequence>MTPDILDRSRSAASSASPSRSSPSIPDRLHRPILVALSIAVGTIGWSGNMLALPVAMFFPLLWAKSPTRLVAAGVSAGYFLAASRGLPQGVANFYASDLWPGLLLWITGSLAFVSVHTALWTERPGKGRALRYAVAVAVMAVPPFGIVGWALPITAAGVLFPGWGWFGLGATAILLVIMTGRRWPIAVAVLGGLYLWSATTWTPSNAPNAWTGVDLELGENLGRDASLEQQRDLIATVKRAAGDGARVVVLPESTLGFWTPTVEQLWQTELANSHVTVIAGAAVIERAGYDNVLVAVSSGRGHILYHERMPVPVSMWQPWLGWSGQGGGARAGFFSNPVVELNGKWIAPLICYEQLIVWPILQSMLHRPDMIVAAGNGWWTSGTSIIAIQNASTTAWARLFDLPLVSASNTQAEE</sequence>
<dbReference type="OrthoDB" id="8206526at2"/>
<dbReference type="AlphaFoldDB" id="A0A427M6Z7"/>
<dbReference type="NCBIfam" id="NF010398">
    <property type="entry name" value="PRK13825.1-2"/>
    <property type="match status" value="1"/>
</dbReference>
<keyword evidence="2" id="KW-1133">Transmembrane helix</keyword>
<keyword evidence="2" id="KW-0812">Transmembrane</keyword>
<feature type="compositionally biased region" description="Basic and acidic residues" evidence="1">
    <location>
        <begin position="1"/>
        <end position="10"/>
    </location>
</feature>
<dbReference type="Pfam" id="PF00795">
    <property type="entry name" value="CN_hydrolase"/>
    <property type="match status" value="1"/>
</dbReference>
<evidence type="ECO:0000313" key="4">
    <source>
        <dbReference type="EMBL" id="RSB59993.1"/>
    </source>
</evidence>
<accession>A0A427M6Z7</accession>
<feature type="transmembrane region" description="Helical" evidence="2">
    <location>
        <begin position="133"/>
        <end position="152"/>
    </location>
</feature>
<keyword evidence="2" id="KW-0472">Membrane</keyword>
<dbReference type="InterPro" id="IPR036526">
    <property type="entry name" value="C-N_Hydrolase_sf"/>
</dbReference>
<dbReference type="InterPro" id="IPR003010">
    <property type="entry name" value="C-N_Hydrolase"/>
</dbReference>
<feature type="compositionally biased region" description="Low complexity" evidence="1">
    <location>
        <begin position="11"/>
        <end position="24"/>
    </location>
</feature>
<feature type="transmembrane region" description="Helical" evidence="2">
    <location>
        <begin position="33"/>
        <end position="63"/>
    </location>
</feature>
<feature type="transmembrane region" description="Helical" evidence="2">
    <location>
        <begin position="99"/>
        <end position="121"/>
    </location>
</feature>
<proteinExistence type="predicted"/>
<dbReference type="Gene3D" id="3.60.110.10">
    <property type="entry name" value="Carbon-nitrogen hydrolase"/>
    <property type="match status" value="1"/>
</dbReference>
<organism evidence="4 5">
    <name type="scientific">Rhizobium pisi</name>
    <dbReference type="NCBI Taxonomy" id="574561"/>
    <lineage>
        <taxon>Bacteria</taxon>
        <taxon>Pseudomonadati</taxon>
        <taxon>Pseudomonadota</taxon>
        <taxon>Alphaproteobacteria</taxon>
        <taxon>Hyphomicrobiales</taxon>
        <taxon>Rhizobiaceae</taxon>
        <taxon>Rhizobium/Agrobacterium group</taxon>
        <taxon>Rhizobium</taxon>
    </lineage>
</organism>
<feature type="transmembrane region" description="Helical" evidence="2">
    <location>
        <begin position="158"/>
        <end position="177"/>
    </location>
</feature>
<comment type="caution">
    <text evidence="4">The sequence shown here is derived from an EMBL/GenBank/DDBJ whole genome shotgun (WGS) entry which is preliminary data.</text>
</comment>
<evidence type="ECO:0000256" key="2">
    <source>
        <dbReference type="SAM" id="Phobius"/>
    </source>
</evidence>